<evidence type="ECO:0000256" key="4">
    <source>
        <dbReference type="ARBA" id="ARBA00022989"/>
    </source>
</evidence>
<dbReference type="PANTHER" id="PTHR10306">
    <property type="entry name" value="SYNAPTOPHYSIN"/>
    <property type="match status" value="1"/>
</dbReference>
<comment type="subcellular location">
    <subcellularLocation>
        <location evidence="1">Membrane</location>
        <topology evidence="1">Multi-pass membrane protein</topology>
    </subcellularLocation>
</comment>
<dbReference type="InterPro" id="IPR001285">
    <property type="entry name" value="Synaptophysin/porin"/>
</dbReference>
<evidence type="ECO:0000256" key="2">
    <source>
        <dbReference type="ARBA" id="ARBA00006476"/>
    </source>
</evidence>
<evidence type="ECO:0000313" key="10">
    <source>
        <dbReference type="Proteomes" id="UP000095287"/>
    </source>
</evidence>
<evidence type="ECO:0000256" key="3">
    <source>
        <dbReference type="ARBA" id="ARBA00022692"/>
    </source>
</evidence>
<dbReference type="WBParaSite" id="L893_g7808.t2">
    <property type="protein sequence ID" value="L893_g7808.t2"/>
    <property type="gene ID" value="L893_g7808"/>
</dbReference>
<proteinExistence type="inferred from homology"/>
<evidence type="ECO:0000256" key="1">
    <source>
        <dbReference type="ARBA" id="ARBA00004141"/>
    </source>
</evidence>
<dbReference type="InterPro" id="IPR008253">
    <property type="entry name" value="Marvel"/>
</dbReference>
<evidence type="ECO:0000256" key="7">
    <source>
        <dbReference type="PROSITE-ProRule" id="PRU00581"/>
    </source>
</evidence>
<name>A0A1I8APR6_9BILA</name>
<dbReference type="PANTHER" id="PTHR10306:SF17">
    <property type="entry name" value="MARVEL DOMAIN-CONTAINING PROTEIN"/>
    <property type="match status" value="1"/>
</dbReference>
<feature type="transmembrane region" description="Helical" evidence="8">
    <location>
        <begin position="186"/>
        <end position="208"/>
    </location>
</feature>
<keyword evidence="5 7" id="KW-0472">Membrane</keyword>
<protein>
    <submittedName>
        <fullName evidence="11">MARVEL domain-containing protein</fullName>
    </submittedName>
</protein>
<keyword evidence="4 8" id="KW-1133">Transmembrane helix</keyword>
<feature type="domain" description="MARVEL" evidence="9">
    <location>
        <begin position="11"/>
        <end position="212"/>
    </location>
</feature>
<sequence length="235" mass="26026">MSFIGEMNLEPIKVPLGFIRCLELPFVIIALFSKNGWGFELLYNCGESKISYTVDSFNLGDLLVPVCVNGTASGESNHLWKDSFGGSAWFFGLVGVLSLLFVLGMLYIYLFSWGNYEANEKLPTIDFAVTCGLACFWFIATWSWWSSINGIAVLTTNEYINKALTDGKFCEAASCGSPSHGRNSALSISVLAGWACVLLFAANSWFAWKETAWFRNRQTRQSVGSAQPTTHIQFP</sequence>
<dbReference type="Pfam" id="PF01284">
    <property type="entry name" value="MARVEL"/>
    <property type="match status" value="1"/>
</dbReference>
<dbReference type="GO" id="GO:0030672">
    <property type="term" value="C:synaptic vesicle membrane"/>
    <property type="evidence" value="ECO:0007669"/>
    <property type="project" value="TreeGrafter"/>
</dbReference>
<feature type="transmembrane region" description="Helical" evidence="8">
    <location>
        <begin position="122"/>
        <end position="145"/>
    </location>
</feature>
<keyword evidence="3 7" id="KW-0812">Transmembrane</keyword>
<dbReference type="PROSITE" id="PS51225">
    <property type="entry name" value="MARVEL"/>
    <property type="match status" value="1"/>
</dbReference>
<keyword evidence="10" id="KW-1185">Reference proteome</keyword>
<dbReference type="AlphaFoldDB" id="A0A1I8APR6"/>
<reference evidence="11" key="1">
    <citation type="submission" date="2016-11" db="UniProtKB">
        <authorList>
            <consortium name="WormBaseParasite"/>
        </authorList>
    </citation>
    <scope>IDENTIFICATION</scope>
</reference>
<keyword evidence="6" id="KW-0325">Glycoprotein</keyword>
<evidence type="ECO:0000256" key="6">
    <source>
        <dbReference type="ARBA" id="ARBA00023180"/>
    </source>
</evidence>
<comment type="similarity">
    <text evidence="2">Belongs to the synaptophysin/synaptobrevin family.</text>
</comment>
<evidence type="ECO:0000256" key="5">
    <source>
        <dbReference type="ARBA" id="ARBA00023136"/>
    </source>
</evidence>
<evidence type="ECO:0000256" key="8">
    <source>
        <dbReference type="SAM" id="Phobius"/>
    </source>
</evidence>
<evidence type="ECO:0000259" key="9">
    <source>
        <dbReference type="PROSITE" id="PS51225"/>
    </source>
</evidence>
<feature type="transmembrane region" description="Helical" evidence="8">
    <location>
        <begin position="88"/>
        <end position="110"/>
    </location>
</feature>
<evidence type="ECO:0000313" key="11">
    <source>
        <dbReference type="WBParaSite" id="L893_g7808.t2"/>
    </source>
</evidence>
<dbReference type="PRINTS" id="PR00220">
    <property type="entry name" value="SYNAPTOPHYSN"/>
</dbReference>
<dbReference type="Proteomes" id="UP000095287">
    <property type="component" value="Unplaced"/>
</dbReference>
<organism evidence="10 11">
    <name type="scientific">Steinernema glaseri</name>
    <dbReference type="NCBI Taxonomy" id="37863"/>
    <lineage>
        <taxon>Eukaryota</taxon>
        <taxon>Metazoa</taxon>
        <taxon>Ecdysozoa</taxon>
        <taxon>Nematoda</taxon>
        <taxon>Chromadorea</taxon>
        <taxon>Rhabditida</taxon>
        <taxon>Tylenchina</taxon>
        <taxon>Panagrolaimomorpha</taxon>
        <taxon>Strongyloidoidea</taxon>
        <taxon>Steinernematidae</taxon>
        <taxon>Steinernema</taxon>
    </lineage>
</organism>
<accession>A0A1I8APR6</accession>